<protein>
    <submittedName>
        <fullName evidence="1">Uncharacterized protein</fullName>
    </submittedName>
</protein>
<evidence type="ECO:0000313" key="1">
    <source>
        <dbReference type="EMBL" id="RUO95550.1"/>
    </source>
</evidence>
<keyword evidence="2" id="KW-1185">Reference proteome</keyword>
<dbReference type="Proteomes" id="UP000268093">
    <property type="component" value="Unassembled WGS sequence"/>
</dbReference>
<reference evidence="1 2" key="1">
    <citation type="journal article" date="2018" name="New Phytol.">
        <title>Phylogenomics of Endogonaceae and evolution of mycorrhizas within Mucoromycota.</title>
        <authorList>
            <person name="Chang Y."/>
            <person name="Desiro A."/>
            <person name="Na H."/>
            <person name="Sandor L."/>
            <person name="Lipzen A."/>
            <person name="Clum A."/>
            <person name="Barry K."/>
            <person name="Grigoriev I.V."/>
            <person name="Martin F.M."/>
            <person name="Stajich J.E."/>
            <person name="Smith M.E."/>
            <person name="Bonito G."/>
            <person name="Spatafora J.W."/>
        </authorList>
    </citation>
    <scope>NUCLEOTIDE SEQUENCE [LARGE SCALE GENOMIC DNA]</scope>
    <source>
        <strain evidence="1 2">GMNB39</strain>
    </source>
</reference>
<name>A0A432ZYL8_9FUNG</name>
<proteinExistence type="predicted"/>
<gene>
    <name evidence="1" type="ORF">BC936DRAFT_143773</name>
</gene>
<sequence>LARGIARYSCLSHQVFFFLLEPQFCNGCLSAILPFTVGYRYIIFPCYDAEREEGQPARHYFTVARCRFSATPRIVVLIDRGLVFGFSEDLSEAFSDDLSRTRTAPSSRVHCGGGDSEDIFDEHPARVFTLKTKEACKSTCGISDFSGREERAPMY</sequence>
<feature type="non-terminal residue" evidence="1">
    <location>
        <position position="1"/>
    </location>
</feature>
<organism evidence="1 2">
    <name type="scientific">Jimgerdemannia flammicorona</name>
    <dbReference type="NCBI Taxonomy" id="994334"/>
    <lineage>
        <taxon>Eukaryota</taxon>
        <taxon>Fungi</taxon>
        <taxon>Fungi incertae sedis</taxon>
        <taxon>Mucoromycota</taxon>
        <taxon>Mucoromycotina</taxon>
        <taxon>Endogonomycetes</taxon>
        <taxon>Endogonales</taxon>
        <taxon>Endogonaceae</taxon>
        <taxon>Jimgerdemannia</taxon>
    </lineage>
</organism>
<dbReference type="EMBL" id="RBNI01028500">
    <property type="protein sequence ID" value="RUO95550.1"/>
    <property type="molecule type" value="Genomic_DNA"/>
</dbReference>
<dbReference type="AlphaFoldDB" id="A0A432ZYL8"/>
<comment type="caution">
    <text evidence="1">The sequence shown here is derived from an EMBL/GenBank/DDBJ whole genome shotgun (WGS) entry which is preliminary data.</text>
</comment>
<evidence type="ECO:0000313" key="2">
    <source>
        <dbReference type="Proteomes" id="UP000268093"/>
    </source>
</evidence>
<accession>A0A432ZYL8</accession>